<proteinExistence type="inferred from homology"/>
<keyword evidence="9" id="KW-0032">Aminotransferase</keyword>
<dbReference type="GO" id="GO:0008453">
    <property type="term" value="F:alanine-glyoxylate transaminase activity"/>
    <property type="evidence" value="ECO:0007669"/>
    <property type="project" value="TreeGrafter"/>
</dbReference>
<dbReference type="PROSITE" id="PS00595">
    <property type="entry name" value="AA_TRANSFER_CLASS_5"/>
    <property type="match status" value="1"/>
</dbReference>
<dbReference type="InterPro" id="IPR015424">
    <property type="entry name" value="PyrdxlP-dep_Trfase"/>
</dbReference>
<dbReference type="Pfam" id="PF00266">
    <property type="entry name" value="Aminotran_5"/>
    <property type="match status" value="1"/>
</dbReference>
<sequence>MHKKLFIPGPTEVRQEILKTQSKWMIGHRTKEFSELYHNCITKTKQVLNTNHHVMWFTSSGTGIMEGAIRNIVDGKILHCTSGAFGERWFNISKACGKDAASIGVEWGKAIKPKTIEAELEKGGYMAVAITQNETSTGVRQPIEEIAQMVHEKFPNVFILVDAVSGLMGDWFDIDKLGLDVVVASSQKAVALPPGLAVAIVSESALEKCRTVPGRGYYFDYDAMMKRYEKNYQTPTTPAVSLFYALDSELDYILEETMKRRYERHLEMAKFTRAWAKQHFALFAEPGYESVTLTSVKNTKGVNVNNLNAALGEKGMQISNGYGRLKEQTFRIAHMGDLMLADMKELAAAIEEILKL</sequence>
<evidence type="ECO:0000256" key="6">
    <source>
        <dbReference type="RuleBase" id="RU004075"/>
    </source>
</evidence>
<comment type="similarity">
    <text evidence="2 6">Belongs to the class-V pyridoxal-phosphate-dependent aminotransferase family.</text>
</comment>
<dbReference type="Gene3D" id="3.90.1150.10">
    <property type="entry name" value="Aspartate Aminotransferase, domain 1"/>
    <property type="match status" value="1"/>
</dbReference>
<dbReference type="PIRSF" id="PIRSF000524">
    <property type="entry name" value="SPT"/>
    <property type="match status" value="1"/>
</dbReference>
<comment type="cofactor">
    <cofactor evidence="1 5 7">
        <name>pyridoxal 5'-phosphate</name>
        <dbReference type="ChEBI" id="CHEBI:597326"/>
    </cofactor>
</comment>
<reference evidence="9 10" key="1">
    <citation type="submission" date="2017-07" db="EMBL/GenBank/DDBJ databases">
        <title>Recovery of genomes from metagenomes via a dereplication, aggregation, and scoring strategy.</title>
        <authorList>
            <person name="Sieber C.M."/>
            <person name="Probst A.J."/>
            <person name="Sharrar A."/>
            <person name="Thomas B.C."/>
            <person name="Hess M."/>
            <person name="Tringe S.G."/>
            <person name="Banfield J.F."/>
        </authorList>
    </citation>
    <scope>NUCLEOTIDE SEQUENCE [LARGE SCALE GENOMIC DNA]</scope>
    <source>
        <strain evidence="9">JGI_Cruoil_03_51_56</strain>
    </source>
</reference>
<evidence type="ECO:0000313" key="10">
    <source>
        <dbReference type="Proteomes" id="UP000215559"/>
    </source>
</evidence>
<comment type="caution">
    <text evidence="9">The sequence shown here is derived from an EMBL/GenBank/DDBJ whole genome shotgun (WGS) entry which is preliminary data.</text>
</comment>
<evidence type="ECO:0000313" key="9">
    <source>
        <dbReference type="EMBL" id="OYD14588.1"/>
    </source>
</evidence>
<evidence type="ECO:0000259" key="8">
    <source>
        <dbReference type="Pfam" id="PF00266"/>
    </source>
</evidence>
<keyword evidence="3 5" id="KW-0663">Pyridoxal phosphate</keyword>
<evidence type="ECO:0000256" key="5">
    <source>
        <dbReference type="PIRSR" id="PIRSR000524-50"/>
    </source>
</evidence>
<gene>
    <name evidence="9" type="ORF">CH330_08250</name>
</gene>
<dbReference type="InterPro" id="IPR015422">
    <property type="entry name" value="PyrdxlP-dep_Trfase_small"/>
</dbReference>
<feature type="domain" description="Aminotransferase class V" evidence="8">
    <location>
        <begin position="25"/>
        <end position="321"/>
    </location>
</feature>
<protein>
    <submittedName>
        <fullName evidence="9">Aminotransferase class V</fullName>
    </submittedName>
</protein>
<dbReference type="EMBL" id="NOZP01000150">
    <property type="protein sequence ID" value="OYD14588.1"/>
    <property type="molecule type" value="Genomic_DNA"/>
</dbReference>
<organism evidence="9 10">
    <name type="scientific">candidate division WOR-3 bacterium JGI_Cruoil_03_51_56</name>
    <dbReference type="NCBI Taxonomy" id="1973747"/>
    <lineage>
        <taxon>Bacteria</taxon>
        <taxon>Bacteria division WOR-3</taxon>
    </lineage>
</organism>
<dbReference type="SUPFAM" id="SSF53383">
    <property type="entry name" value="PLP-dependent transferases"/>
    <property type="match status" value="1"/>
</dbReference>
<dbReference type="GO" id="GO:0004760">
    <property type="term" value="F:L-serine-pyruvate transaminase activity"/>
    <property type="evidence" value="ECO:0007669"/>
    <property type="project" value="TreeGrafter"/>
</dbReference>
<name>A0A235BQI2_UNCW3</name>
<dbReference type="InterPro" id="IPR020578">
    <property type="entry name" value="Aminotrans_V_PyrdxlP_BS"/>
</dbReference>
<evidence type="ECO:0000256" key="2">
    <source>
        <dbReference type="ARBA" id="ARBA00009236"/>
    </source>
</evidence>
<accession>A0A235BQI2</accession>
<dbReference type="InterPro" id="IPR000192">
    <property type="entry name" value="Aminotrans_V_dom"/>
</dbReference>
<evidence type="ECO:0000256" key="4">
    <source>
        <dbReference type="PIRSR" id="PIRSR000524-1"/>
    </source>
</evidence>
<dbReference type="Gene3D" id="3.40.640.10">
    <property type="entry name" value="Type I PLP-dependent aspartate aminotransferase-like (Major domain)"/>
    <property type="match status" value="1"/>
</dbReference>
<dbReference type="PANTHER" id="PTHR21152">
    <property type="entry name" value="AMINOTRANSFERASE CLASS V"/>
    <property type="match status" value="1"/>
</dbReference>
<dbReference type="PANTHER" id="PTHR21152:SF40">
    <property type="entry name" value="ALANINE--GLYOXYLATE AMINOTRANSFERASE"/>
    <property type="match status" value="1"/>
</dbReference>
<dbReference type="AlphaFoldDB" id="A0A235BQI2"/>
<feature type="binding site" evidence="4">
    <location>
        <position position="331"/>
    </location>
    <ligand>
        <name>substrate</name>
    </ligand>
</feature>
<dbReference type="Proteomes" id="UP000215559">
    <property type="component" value="Unassembled WGS sequence"/>
</dbReference>
<dbReference type="GO" id="GO:0019265">
    <property type="term" value="P:glycine biosynthetic process, by transamination of glyoxylate"/>
    <property type="evidence" value="ECO:0007669"/>
    <property type="project" value="TreeGrafter"/>
</dbReference>
<feature type="modified residue" description="N6-(pyridoxal phosphate)lysine" evidence="5">
    <location>
        <position position="188"/>
    </location>
</feature>
<dbReference type="InterPro" id="IPR024169">
    <property type="entry name" value="SP_NH2Trfase/AEP_transaminase"/>
</dbReference>
<keyword evidence="9" id="KW-0808">Transferase</keyword>
<evidence type="ECO:0000256" key="1">
    <source>
        <dbReference type="ARBA" id="ARBA00001933"/>
    </source>
</evidence>
<dbReference type="InterPro" id="IPR015421">
    <property type="entry name" value="PyrdxlP-dep_Trfase_major"/>
</dbReference>
<evidence type="ECO:0000256" key="3">
    <source>
        <dbReference type="ARBA" id="ARBA00022898"/>
    </source>
</evidence>
<evidence type="ECO:0000256" key="7">
    <source>
        <dbReference type="RuleBase" id="RU004504"/>
    </source>
</evidence>